<keyword evidence="2" id="KW-0496">Mitochondrion</keyword>
<dbReference type="GeneID" id="15822485"/>
<name>R4IQU3_APIFL</name>
<evidence type="ECO:0000313" key="3">
    <source>
        <dbReference type="EMBL" id="AGC38382.1"/>
    </source>
</evidence>
<gene>
    <name evidence="2" type="primary">ATP8</name>
</gene>
<dbReference type="CTD" id="4509"/>
<reference evidence="2" key="2">
    <citation type="journal article" date="2013" name="Mitochondrial DNA">
        <title>Complete mitochondrial genome of the dwarf honeybee, Apis florea (Hymenoptera: Apidae).</title>
        <authorList>
            <person name="Wang A.R."/>
            <person name="Kim M.J."/>
            <person name="Park J.S."/>
            <person name="Choi Y.S."/>
            <person name="Thapa R."/>
            <person name="Lee K.Y."/>
            <person name="Kim I."/>
        </authorList>
    </citation>
    <scope>NUCLEOTIDE SEQUENCE</scope>
</reference>
<dbReference type="EMBL" id="JX982136">
    <property type="protein sequence ID" value="AFZ41101.1"/>
    <property type="molecule type" value="Genomic_DNA"/>
</dbReference>
<dbReference type="EMBL" id="KC170303">
    <property type="protein sequence ID" value="AGC38382.1"/>
    <property type="molecule type" value="Genomic_DNA"/>
</dbReference>
<evidence type="ECO:0000313" key="2">
    <source>
        <dbReference type="EMBL" id="AFZ41101.1"/>
    </source>
</evidence>
<feature type="transmembrane region" description="Helical" evidence="1">
    <location>
        <begin position="12"/>
        <end position="36"/>
    </location>
</feature>
<organism evidence="2">
    <name type="scientific">Apis florea</name>
    <name type="common">Dwarf honeybee</name>
    <dbReference type="NCBI Taxonomy" id="7463"/>
    <lineage>
        <taxon>Eukaryota</taxon>
        <taxon>Metazoa</taxon>
        <taxon>Ecdysozoa</taxon>
        <taxon>Arthropoda</taxon>
        <taxon>Hexapoda</taxon>
        <taxon>Insecta</taxon>
        <taxon>Pterygota</taxon>
        <taxon>Neoptera</taxon>
        <taxon>Endopterygota</taxon>
        <taxon>Hymenoptera</taxon>
        <taxon>Apocrita</taxon>
        <taxon>Aculeata</taxon>
        <taxon>Apoidea</taxon>
        <taxon>Anthophila</taxon>
        <taxon>Apidae</taxon>
        <taxon>Apis</taxon>
    </lineage>
</organism>
<keyword evidence="1" id="KW-0472">Membrane</keyword>
<sequence>MPQMMPIKWFMIYFIYLIVFYMFIMLMNSFLIKFNLKFKKTSKSLKKWNWLW</sequence>
<evidence type="ECO:0000256" key="1">
    <source>
        <dbReference type="SAM" id="Phobius"/>
    </source>
</evidence>
<accession>R4IQU3</accession>
<protein>
    <submittedName>
        <fullName evidence="2">ATP synthase F0 subunit 8</fullName>
    </submittedName>
</protein>
<dbReference type="RefSeq" id="YP_008080960.1">
    <property type="nucleotide sequence ID" value="NC_021401.1"/>
</dbReference>
<keyword evidence="1" id="KW-1133">Transmembrane helix</keyword>
<keyword evidence="1" id="KW-0812">Transmembrane</keyword>
<dbReference type="KEGG" id="aflr:15822485"/>
<dbReference type="AlphaFoldDB" id="R4IQU3"/>
<reference evidence="3" key="1">
    <citation type="submission" date="2012-11" db="EMBL/GenBank/DDBJ databases">
        <title>The Complete Mitochondrial Genome of wild Honeybee Apis florea (Hymenoptera: Apidae).</title>
        <authorList>
            <person name="Yang J."/>
            <person name="He S.Y."/>
            <person name="Miao Y.W."/>
            <person name="Li R.J."/>
        </authorList>
    </citation>
    <scope>NUCLEOTIDE SEQUENCE</scope>
    <source>
        <tissue evidence="3">Thorax</tissue>
    </source>
</reference>
<proteinExistence type="predicted"/>
<geneLocation type="mitochondrion" evidence="2"/>